<dbReference type="EnsemblMetazoa" id="ASIC019613-RA">
    <property type="protein sequence ID" value="ASIC019613-PA"/>
    <property type="gene ID" value="ASIC019613"/>
</dbReference>
<accession>A0A084WMV3</accession>
<feature type="compositionally biased region" description="Low complexity" evidence="1">
    <location>
        <begin position="41"/>
        <end position="50"/>
    </location>
</feature>
<dbReference type="AlphaFoldDB" id="A0A084WMV3"/>
<dbReference type="EMBL" id="KE525352">
    <property type="protein sequence ID" value="KFB51547.1"/>
    <property type="molecule type" value="Genomic_DNA"/>
</dbReference>
<evidence type="ECO:0000313" key="2">
    <source>
        <dbReference type="EMBL" id="KFB51547.1"/>
    </source>
</evidence>
<reference evidence="3" key="2">
    <citation type="submission" date="2020-05" db="UniProtKB">
        <authorList>
            <consortium name="EnsemblMetazoa"/>
        </authorList>
    </citation>
    <scope>IDENTIFICATION</scope>
</reference>
<reference evidence="2 4" key="1">
    <citation type="journal article" date="2014" name="BMC Genomics">
        <title>Genome sequence of Anopheles sinensis provides insight into genetics basis of mosquito competence for malaria parasites.</title>
        <authorList>
            <person name="Zhou D."/>
            <person name="Zhang D."/>
            <person name="Ding G."/>
            <person name="Shi L."/>
            <person name="Hou Q."/>
            <person name="Ye Y."/>
            <person name="Xu Y."/>
            <person name="Zhou H."/>
            <person name="Xiong C."/>
            <person name="Li S."/>
            <person name="Yu J."/>
            <person name="Hong S."/>
            <person name="Yu X."/>
            <person name="Zou P."/>
            <person name="Chen C."/>
            <person name="Chang X."/>
            <person name="Wang W."/>
            <person name="Lv Y."/>
            <person name="Sun Y."/>
            <person name="Ma L."/>
            <person name="Shen B."/>
            <person name="Zhu C."/>
        </authorList>
    </citation>
    <scope>NUCLEOTIDE SEQUENCE [LARGE SCALE GENOMIC DNA]</scope>
</reference>
<gene>
    <name evidence="2" type="ORF">ZHAS_00019613</name>
</gene>
<name>A0A084WMV3_ANOSI</name>
<evidence type="ECO:0000313" key="3">
    <source>
        <dbReference type="EnsemblMetazoa" id="ASIC019613-PA"/>
    </source>
</evidence>
<feature type="compositionally biased region" description="Polar residues" evidence="1">
    <location>
        <begin position="51"/>
        <end position="63"/>
    </location>
</feature>
<sequence length="63" mass="7124">MSHPKVEIAKIDALPPAPPVQEIVIGRKEGMFPNAITQEEFQQHQHQQAQNVGRYNSMQSKSQ</sequence>
<protein>
    <submittedName>
        <fullName evidence="2 3">Uncharacterized protein</fullName>
    </submittedName>
</protein>
<organism evidence="3 4">
    <name type="scientific">Anopheles sinensis</name>
    <name type="common">Mosquito</name>
    <dbReference type="NCBI Taxonomy" id="74873"/>
    <lineage>
        <taxon>Eukaryota</taxon>
        <taxon>Metazoa</taxon>
        <taxon>Ecdysozoa</taxon>
        <taxon>Arthropoda</taxon>
        <taxon>Hexapoda</taxon>
        <taxon>Insecta</taxon>
        <taxon>Pterygota</taxon>
        <taxon>Neoptera</taxon>
        <taxon>Endopterygota</taxon>
        <taxon>Diptera</taxon>
        <taxon>Nematocera</taxon>
        <taxon>Culicoidea</taxon>
        <taxon>Culicidae</taxon>
        <taxon>Anophelinae</taxon>
        <taxon>Anopheles</taxon>
    </lineage>
</organism>
<keyword evidence="4" id="KW-1185">Reference proteome</keyword>
<dbReference type="VEuPathDB" id="VectorBase:ASIS014991"/>
<dbReference type="Proteomes" id="UP000030765">
    <property type="component" value="Unassembled WGS sequence"/>
</dbReference>
<feature type="region of interest" description="Disordered" evidence="1">
    <location>
        <begin position="41"/>
        <end position="63"/>
    </location>
</feature>
<evidence type="ECO:0000256" key="1">
    <source>
        <dbReference type="SAM" id="MobiDB-lite"/>
    </source>
</evidence>
<proteinExistence type="predicted"/>
<dbReference type="EMBL" id="ATLV01024519">
    <property type="status" value="NOT_ANNOTATED_CDS"/>
    <property type="molecule type" value="Genomic_DNA"/>
</dbReference>
<dbReference type="VEuPathDB" id="VectorBase:ASIC019613"/>
<evidence type="ECO:0000313" key="4">
    <source>
        <dbReference type="Proteomes" id="UP000030765"/>
    </source>
</evidence>